<name>A0A9P6IXD5_9FUNG</name>
<comment type="caution">
    <text evidence="2">The sequence shown here is derived from an EMBL/GenBank/DDBJ whole genome shotgun (WGS) entry which is preliminary data.</text>
</comment>
<feature type="region of interest" description="Disordered" evidence="1">
    <location>
        <begin position="63"/>
        <end position="130"/>
    </location>
</feature>
<dbReference type="EMBL" id="JAAAHW010007078">
    <property type="protein sequence ID" value="KAF9951477.1"/>
    <property type="molecule type" value="Genomic_DNA"/>
</dbReference>
<feature type="region of interest" description="Disordered" evidence="1">
    <location>
        <begin position="143"/>
        <end position="165"/>
    </location>
</feature>
<dbReference type="Proteomes" id="UP000749646">
    <property type="component" value="Unassembled WGS sequence"/>
</dbReference>
<evidence type="ECO:0000313" key="2">
    <source>
        <dbReference type="EMBL" id="KAF9951477.1"/>
    </source>
</evidence>
<feature type="compositionally biased region" description="Low complexity" evidence="1">
    <location>
        <begin position="84"/>
        <end position="95"/>
    </location>
</feature>
<keyword evidence="3" id="KW-1185">Reference proteome</keyword>
<gene>
    <name evidence="2" type="ORF">BGZ65_005925</name>
</gene>
<dbReference type="OrthoDB" id="21204at2759"/>
<evidence type="ECO:0000313" key="3">
    <source>
        <dbReference type="Proteomes" id="UP000749646"/>
    </source>
</evidence>
<evidence type="ECO:0000256" key="1">
    <source>
        <dbReference type="SAM" id="MobiDB-lite"/>
    </source>
</evidence>
<protein>
    <submittedName>
        <fullName evidence="2">Uncharacterized protein</fullName>
    </submittedName>
</protein>
<reference evidence="2" key="1">
    <citation type="journal article" date="2020" name="Fungal Divers.">
        <title>Resolving the Mortierellaceae phylogeny through synthesis of multi-gene phylogenetics and phylogenomics.</title>
        <authorList>
            <person name="Vandepol N."/>
            <person name="Liber J."/>
            <person name="Desiro A."/>
            <person name="Na H."/>
            <person name="Kennedy M."/>
            <person name="Barry K."/>
            <person name="Grigoriev I.V."/>
            <person name="Miller A.N."/>
            <person name="O'Donnell K."/>
            <person name="Stajich J.E."/>
            <person name="Bonito G."/>
        </authorList>
    </citation>
    <scope>NUCLEOTIDE SEQUENCE</scope>
    <source>
        <strain evidence="2">MES-2147</strain>
    </source>
</reference>
<feature type="compositionally biased region" description="Basic residues" evidence="1">
    <location>
        <begin position="111"/>
        <end position="121"/>
    </location>
</feature>
<proteinExistence type="predicted"/>
<organism evidence="2 3">
    <name type="scientific">Modicella reniformis</name>
    <dbReference type="NCBI Taxonomy" id="1440133"/>
    <lineage>
        <taxon>Eukaryota</taxon>
        <taxon>Fungi</taxon>
        <taxon>Fungi incertae sedis</taxon>
        <taxon>Mucoromycota</taxon>
        <taxon>Mortierellomycotina</taxon>
        <taxon>Mortierellomycetes</taxon>
        <taxon>Mortierellales</taxon>
        <taxon>Mortierellaceae</taxon>
        <taxon>Modicella</taxon>
    </lineage>
</organism>
<accession>A0A9P6IXD5</accession>
<sequence length="330" mass="36470">AKPTKLHWGADTTLGILNTITITDTSQDIPYSSAGSSSSLASSWRAALKRVAAMAKGDLARYHDQDTNLDTGQETIEPDNSGALSPPSSSRSLEPSTRKRGHKEENDQVSKRSRSRTRSRSRSVTPIDSYSYCDNDSFNPHMDSQASSSFHPDLSYPKNNTSISPSIPTRRQVYALEMLPHPVQDYPLTDRIVAADMVFLAPFLERDLVVLTDADPGPVNPLVLAHVKSLFITHGSVMLGRDNQAKARWDLIEVGVAEWVTMTPGNERTAVLLARQFVEEMRRVVQKRWKPGQWGANVRYRTTASPSASTTASCWCDQICCVAIFKTADC</sequence>
<feature type="non-terminal residue" evidence="2">
    <location>
        <position position="1"/>
    </location>
</feature>
<dbReference type="AlphaFoldDB" id="A0A9P6IXD5"/>